<comment type="caution">
    <text evidence="2">The sequence shown here is derived from an EMBL/GenBank/DDBJ whole genome shotgun (WGS) entry which is preliminary data.</text>
</comment>
<feature type="region of interest" description="Disordered" evidence="1">
    <location>
        <begin position="1"/>
        <end position="21"/>
    </location>
</feature>
<organism evidence="2">
    <name type="scientific">marine sediment metagenome</name>
    <dbReference type="NCBI Taxonomy" id="412755"/>
    <lineage>
        <taxon>unclassified sequences</taxon>
        <taxon>metagenomes</taxon>
        <taxon>ecological metagenomes</taxon>
    </lineage>
</organism>
<gene>
    <name evidence="2" type="ORF">LCGC14_2876080</name>
</gene>
<reference evidence="2" key="1">
    <citation type="journal article" date="2015" name="Nature">
        <title>Complex archaea that bridge the gap between prokaryotes and eukaryotes.</title>
        <authorList>
            <person name="Spang A."/>
            <person name="Saw J.H."/>
            <person name="Jorgensen S.L."/>
            <person name="Zaremba-Niedzwiedzka K."/>
            <person name="Martijn J."/>
            <person name="Lind A.E."/>
            <person name="van Eijk R."/>
            <person name="Schleper C."/>
            <person name="Guy L."/>
            <person name="Ettema T.J."/>
        </authorList>
    </citation>
    <scope>NUCLEOTIDE SEQUENCE</scope>
</reference>
<proteinExistence type="predicted"/>
<dbReference type="AlphaFoldDB" id="A0A0F8Y1F4"/>
<protein>
    <submittedName>
        <fullName evidence="2">Uncharacterized protein</fullName>
    </submittedName>
</protein>
<sequence>MMPVDPNAPQPGTGLKPTWRGLKTGGAWQTPLIELVGNFRLWTTEPNNFGRVQVRMTFDRVQVIRTDAPYPSAEAEIFINYSEQENSSWGKF</sequence>
<accession>A0A0F8Y1F4</accession>
<evidence type="ECO:0000313" key="2">
    <source>
        <dbReference type="EMBL" id="KKK75202.1"/>
    </source>
</evidence>
<name>A0A0F8Y1F4_9ZZZZ</name>
<dbReference type="EMBL" id="LAZR01055971">
    <property type="protein sequence ID" value="KKK75202.1"/>
    <property type="molecule type" value="Genomic_DNA"/>
</dbReference>
<evidence type="ECO:0000256" key="1">
    <source>
        <dbReference type="SAM" id="MobiDB-lite"/>
    </source>
</evidence>
<feature type="non-terminal residue" evidence="2">
    <location>
        <position position="92"/>
    </location>
</feature>